<keyword evidence="5" id="KW-0560">Oxidoreductase</keyword>
<comment type="cofactor">
    <cofactor evidence="1">
        <name>Fe(3+)</name>
        <dbReference type="ChEBI" id="CHEBI:29034"/>
    </cofactor>
</comment>
<keyword evidence="3" id="KW-0479">Metal-binding</keyword>
<dbReference type="GO" id="GO:0009712">
    <property type="term" value="P:catechol-containing compound metabolic process"/>
    <property type="evidence" value="ECO:0007669"/>
    <property type="project" value="InterPro"/>
</dbReference>
<evidence type="ECO:0000256" key="1">
    <source>
        <dbReference type="ARBA" id="ARBA00001965"/>
    </source>
</evidence>
<proteinExistence type="inferred from homology"/>
<evidence type="ECO:0000256" key="3">
    <source>
        <dbReference type="ARBA" id="ARBA00022723"/>
    </source>
</evidence>
<organism evidence="9 10">
    <name type="scientific">Bradyrhizobium erythrophlei</name>
    <dbReference type="NCBI Taxonomy" id="1437360"/>
    <lineage>
        <taxon>Bacteria</taxon>
        <taxon>Pseudomonadati</taxon>
        <taxon>Pseudomonadota</taxon>
        <taxon>Alphaproteobacteria</taxon>
        <taxon>Hyphomicrobiales</taxon>
        <taxon>Nitrobacteraceae</taxon>
        <taxon>Bradyrhizobium</taxon>
    </lineage>
</organism>
<dbReference type="SUPFAM" id="SSF49482">
    <property type="entry name" value="Aromatic compound dioxygenase"/>
    <property type="match status" value="1"/>
</dbReference>
<keyword evidence="6" id="KW-0408">Iron</keyword>
<dbReference type="GO" id="GO:0008199">
    <property type="term" value="F:ferric iron binding"/>
    <property type="evidence" value="ECO:0007669"/>
    <property type="project" value="InterPro"/>
</dbReference>
<accession>A0A1H4SF95</accession>
<evidence type="ECO:0000259" key="7">
    <source>
        <dbReference type="Pfam" id="PF00775"/>
    </source>
</evidence>
<evidence type="ECO:0000313" key="10">
    <source>
        <dbReference type="Proteomes" id="UP000198992"/>
    </source>
</evidence>
<evidence type="ECO:0000259" key="8">
    <source>
        <dbReference type="Pfam" id="PF04444"/>
    </source>
</evidence>
<evidence type="ECO:0000256" key="2">
    <source>
        <dbReference type="ARBA" id="ARBA00007825"/>
    </source>
</evidence>
<sequence length="300" mass="32899">MAHGIIEKLEDVTPTVLRAMASADNARLRTVMEAFVRHLHAFAREVKLSEAEYDLGIDFLNRIGQATHDSHNEGILFADATGFSTLVCLLNNGNAGATETAAALLGPFWRANSPRTENGASIVRSATPGPELFVACEVVDIAGKPLANVEVDVWQSSPVGLYENQDETQADMNLRGKFTTDASGRFSFRSVKPAGYPVPTDGPVGDMLRAQNRHPYRPAHMHFLGFKPGYKTLITQVFVDHDEHLDSDVVFGVTRTLVGDYRRHDDGDPPAPGVRAPWYTLNYRFTMENGGAILPKPPIK</sequence>
<dbReference type="InterPro" id="IPR007535">
    <property type="entry name" value="Catechol_dOase_N"/>
</dbReference>
<name>A0A1H4SF95_9BRAD</name>
<dbReference type="Pfam" id="PF04444">
    <property type="entry name" value="Dioxygenase_N"/>
    <property type="match status" value="1"/>
</dbReference>
<dbReference type="Gene3D" id="2.60.130.10">
    <property type="entry name" value="Aromatic compound dioxygenase"/>
    <property type="match status" value="1"/>
</dbReference>
<dbReference type="GO" id="GO:0018576">
    <property type="term" value="F:catechol 1,2-dioxygenase activity"/>
    <property type="evidence" value="ECO:0007669"/>
    <property type="project" value="InterPro"/>
</dbReference>
<reference evidence="9 10" key="1">
    <citation type="submission" date="2016-10" db="EMBL/GenBank/DDBJ databases">
        <authorList>
            <person name="de Groot N.N."/>
        </authorList>
    </citation>
    <scope>NUCLEOTIDE SEQUENCE [LARGE SCALE GENOMIC DNA]</scope>
    <source>
        <strain evidence="9 10">MT12</strain>
    </source>
</reference>
<evidence type="ECO:0000256" key="4">
    <source>
        <dbReference type="ARBA" id="ARBA00022964"/>
    </source>
</evidence>
<evidence type="ECO:0000256" key="5">
    <source>
        <dbReference type="ARBA" id="ARBA00023002"/>
    </source>
</evidence>
<dbReference type="InterPro" id="IPR000627">
    <property type="entry name" value="Intradiol_dOase_C"/>
</dbReference>
<dbReference type="OrthoDB" id="9800887at2"/>
<dbReference type="PANTHER" id="PTHR33711">
    <property type="entry name" value="DIOXYGENASE, PUTATIVE (AFU_ORTHOLOGUE AFUA_2G02910)-RELATED"/>
    <property type="match status" value="1"/>
</dbReference>
<gene>
    <name evidence="9" type="ORF">SAMN05444164_1806</name>
</gene>
<comment type="similarity">
    <text evidence="2">Belongs to the intradiol ring-cleavage dioxygenase family.</text>
</comment>
<feature type="domain" description="Intradiol ring-cleavage dioxygenases" evidence="7">
    <location>
        <begin position="106"/>
        <end position="273"/>
    </location>
</feature>
<keyword evidence="4 9" id="KW-0223">Dioxygenase</keyword>
<evidence type="ECO:0000256" key="6">
    <source>
        <dbReference type="ARBA" id="ARBA00023004"/>
    </source>
</evidence>
<dbReference type="InterPro" id="IPR015889">
    <property type="entry name" value="Intradiol_dOase_core"/>
</dbReference>
<dbReference type="Proteomes" id="UP000198992">
    <property type="component" value="Unassembled WGS sequence"/>
</dbReference>
<dbReference type="InterPro" id="IPR050770">
    <property type="entry name" value="Intradiol_RC_Dioxygenase"/>
</dbReference>
<protein>
    <submittedName>
        <fullName evidence="9">Catechol 1,2-dioxygenase</fullName>
    </submittedName>
</protein>
<dbReference type="AlphaFoldDB" id="A0A1H4SF95"/>
<feature type="domain" description="Catechol dioxygenase N-terminal" evidence="8">
    <location>
        <begin position="25"/>
        <end position="94"/>
    </location>
</feature>
<dbReference type="Pfam" id="PF00775">
    <property type="entry name" value="Dioxygenase_C"/>
    <property type="match status" value="1"/>
</dbReference>
<dbReference type="PANTHER" id="PTHR33711:SF7">
    <property type="entry name" value="INTRADIOL RING-CLEAVAGE DIOXYGENASES DOMAIN-CONTAINING PROTEIN-RELATED"/>
    <property type="match status" value="1"/>
</dbReference>
<dbReference type="RefSeq" id="WP_092115189.1">
    <property type="nucleotide sequence ID" value="NZ_FNTH01000001.1"/>
</dbReference>
<evidence type="ECO:0000313" key="9">
    <source>
        <dbReference type="EMBL" id="SEC42491.1"/>
    </source>
</evidence>
<dbReference type="EMBL" id="FNTH01000001">
    <property type="protein sequence ID" value="SEC42491.1"/>
    <property type="molecule type" value="Genomic_DNA"/>
</dbReference>